<keyword evidence="3 5" id="KW-1133">Transmembrane helix</keyword>
<protein>
    <recommendedName>
        <fullName evidence="6">Major facilitator superfamily (MFS) profile domain-containing protein</fullName>
    </recommendedName>
</protein>
<feature type="transmembrane region" description="Helical" evidence="5">
    <location>
        <begin position="93"/>
        <end position="111"/>
    </location>
</feature>
<accession>A0A9N9XLP0</accession>
<dbReference type="PANTHER" id="PTHR10924:SF4">
    <property type="entry name" value="GH15861P"/>
    <property type="match status" value="1"/>
</dbReference>
<organism evidence="7 8">
    <name type="scientific">Phyllotreta striolata</name>
    <name type="common">Striped flea beetle</name>
    <name type="synonym">Crioceris striolata</name>
    <dbReference type="NCBI Taxonomy" id="444603"/>
    <lineage>
        <taxon>Eukaryota</taxon>
        <taxon>Metazoa</taxon>
        <taxon>Ecdysozoa</taxon>
        <taxon>Arthropoda</taxon>
        <taxon>Hexapoda</taxon>
        <taxon>Insecta</taxon>
        <taxon>Pterygota</taxon>
        <taxon>Neoptera</taxon>
        <taxon>Endopterygota</taxon>
        <taxon>Coleoptera</taxon>
        <taxon>Polyphaga</taxon>
        <taxon>Cucujiformia</taxon>
        <taxon>Chrysomeloidea</taxon>
        <taxon>Chrysomelidae</taxon>
        <taxon>Galerucinae</taxon>
        <taxon>Alticini</taxon>
        <taxon>Phyllotreta</taxon>
    </lineage>
</organism>
<dbReference type="GO" id="GO:0097037">
    <property type="term" value="P:heme export"/>
    <property type="evidence" value="ECO:0007669"/>
    <property type="project" value="TreeGrafter"/>
</dbReference>
<dbReference type="GO" id="GO:0020037">
    <property type="term" value="F:heme binding"/>
    <property type="evidence" value="ECO:0007669"/>
    <property type="project" value="TreeGrafter"/>
</dbReference>
<name>A0A9N9XLP0_PHYSR</name>
<feature type="transmembrane region" description="Helical" evidence="5">
    <location>
        <begin position="117"/>
        <end position="139"/>
    </location>
</feature>
<feature type="transmembrane region" description="Helical" evidence="5">
    <location>
        <begin position="289"/>
        <end position="309"/>
    </location>
</feature>
<keyword evidence="8" id="KW-1185">Reference proteome</keyword>
<feature type="transmembrane region" description="Helical" evidence="5">
    <location>
        <begin position="151"/>
        <end position="173"/>
    </location>
</feature>
<feature type="transmembrane region" description="Helical" evidence="5">
    <location>
        <begin position="68"/>
        <end position="86"/>
    </location>
</feature>
<evidence type="ECO:0000313" key="8">
    <source>
        <dbReference type="Proteomes" id="UP001153712"/>
    </source>
</evidence>
<feature type="transmembrane region" description="Helical" evidence="5">
    <location>
        <begin position="193"/>
        <end position="212"/>
    </location>
</feature>
<keyword evidence="4 5" id="KW-0472">Membrane</keyword>
<dbReference type="PROSITE" id="PS50850">
    <property type="entry name" value="MFS"/>
    <property type="match status" value="1"/>
</dbReference>
<feature type="transmembrane region" description="Helical" evidence="5">
    <location>
        <begin position="408"/>
        <end position="429"/>
    </location>
</feature>
<dbReference type="Gene3D" id="1.20.1250.20">
    <property type="entry name" value="MFS general substrate transporter like domains"/>
    <property type="match status" value="2"/>
</dbReference>
<dbReference type="AlphaFoldDB" id="A0A9N9XLP0"/>
<dbReference type="SUPFAM" id="SSF103473">
    <property type="entry name" value="MFS general substrate transporter"/>
    <property type="match status" value="1"/>
</dbReference>
<evidence type="ECO:0000256" key="2">
    <source>
        <dbReference type="ARBA" id="ARBA00022692"/>
    </source>
</evidence>
<dbReference type="Pfam" id="PF07690">
    <property type="entry name" value="MFS_1"/>
    <property type="match status" value="1"/>
</dbReference>
<dbReference type="InterPro" id="IPR020846">
    <property type="entry name" value="MFS_dom"/>
</dbReference>
<feature type="domain" description="Major facilitator superfamily (MFS) profile" evidence="6">
    <location>
        <begin position="27"/>
        <end position="434"/>
    </location>
</feature>
<feature type="transmembrane region" description="Helical" evidence="5">
    <location>
        <begin position="316"/>
        <end position="338"/>
    </location>
</feature>
<reference evidence="7" key="1">
    <citation type="submission" date="2022-01" db="EMBL/GenBank/DDBJ databases">
        <authorList>
            <person name="King R."/>
        </authorList>
    </citation>
    <scope>NUCLEOTIDE SEQUENCE</scope>
</reference>
<comment type="subcellular location">
    <subcellularLocation>
        <location evidence="1">Membrane</location>
        <topology evidence="1">Multi-pass membrane protein</topology>
    </subcellularLocation>
</comment>
<feature type="transmembrane region" description="Helical" evidence="5">
    <location>
        <begin position="25"/>
        <end position="48"/>
    </location>
</feature>
<feature type="transmembrane region" description="Helical" evidence="5">
    <location>
        <begin position="344"/>
        <end position="369"/>
    </location>
</feature>
<dbReference type="GO" id="GO:0016020">
    <property type="term" value="C:membrane"/>
    <property type="evidence" value="ECO:0007669"/>
    <property type="project" value="UniProtKB-SubCell"/>
</dbReference>
<dbReference type="InterPro" id="IPR049680">
    <property type="entry name" value="FLVCR1-2_SLC49-like"/>
</dbReference>
<dbReference type="PANTHER" id="PTHR10924">
    <property type="entry name" value="MAJOR FACILITATOR SUPERFAMILY PROTEIN-RELATED"/>
    <property type="match status" value="1"/>
</dbReference>
<evidence type="ECO:0000259" key="6">
    <source>
        <dbReference type="PROSITE" id="PS50850"/>
    </source>
</evidence>
<feature type="transmembrane region" description="Helical" evidence="5">
    <location>
        <begin position="251"/>
        <end position="269"/>
    </location>
</feature>
<dbReference type="InterPro" id="IPR011701">
    <property type="entry name" value="MFS"/>
</dbReference>
<keyword evidence="2 5" id="KW-0812">Transmembrane</keyword>
<evidence type="ECO:0000313" key="7">
    <source>
        <dbReference type="EMBL" id="CAG9856708.1"/>
    </source>
</evidence>
<evidence type="ECO:0000256" key="3">
    <source>
        <dbReference type="ARBA" id="ARBA00022989"/>
    </source>
</evidence>
<evidence type="ECO:0000256" key="4">
    <source>
        <dbReference type="ARBA" id="ARBA00023136"/>
    </source>
</evidence>
<proteinExistence type="predicted"/>
<dbReference type="EMBL" id="OU900105">
    <property type="protein sequence ID" value="CAG9856708.1"/>
    <property type="molecule type" value="Genomic_DNA"/>
</dbReference>
<evidence type="ECO:0000256" key="5">
    <source>
        <dbReference type="SAM" id="Phobius"/>
    </source>
</evidence>
<dbReference type="OrthoDB" id="422206at2759"/>
<gene>
    <name evidence="7" type="ORF">PHYEVI_LOCUS3127</name>
</gene>
<dbReference type="GO" id="GO:0015232">
    <property type="term" value="F:heme transmembrane transporter activity"/>
    <property type="evidence" value="ECO:0007669"/>
    <property type="project" value="TreeGrafter"/>
</dbReference>
<sequence length="460" mass="51016">MEKREEYNGSLLEGGYKIKTYKRRWIILILYMIYNAVGSFQWIAYSSITNLVVKYYGVSSMVVDWTSIAYNAIYPLFVVPASYIIDKEGLRTAGVYGCILTCAGTTLKLFSFHPDRFYIVGIGQVVLAIANVLVACLPSKLAAVWFGPDEITIACSLGVFGSQIGVALGYIVPPLVVNNHDSAETIGIGFHNLTWMLTLIIVPVTICILFYFPSQPQMPPSITQAKIRDSKDDFTNEAFFSSLKDLCTNKAFLVLMVAYGINIGVYSAVSTLLNQIILQYYEDVDSDVGIMGCIMVISGLCGAILFSIILDKTHKFRIITVVIYLCSIASIVSFMFALESRIKLLTYVTCALVGFFTTAFMPVGFEYAMELTYPAEESTTSGLLMAMTQIMGVVFTISLGFLNLELGSFWALSSQAGLLIIGALVNFFVPNNMLLRQEALRMMNSHTLEHHRSSRLVYIQ</sequence>
<dbReference type="Proteomes" id="UP001153712">
    <property type="component" value="Chromosome 12"/>
</dbReference>
<feature type="transmembrane region" description="Helical" evidence="5">
    <location>
        <begin position="381"/>
        <end position="402"/>
    </location>
</feature>
<evidence type="ECO:0000256" key="1">
    <source>
        <dbReference type="ARBA" id="ARBA00004141"/>
    </source>
</evidence>
<dbReference type="InterPro" id="IPR036259">
    <property type="entry name" value="MFS_trans_sf"/>
</dbReference>